<dbReference type="RefSeq" id="WP_120682525.1">
    <property type="nucleotide sequence ID" value="NZ_RBAL01000014.1"/>
</dbReference>
<organism evidence="2 3">
    <name type="scientific">Streptomyces hoynatensis</name>
    <dbReference type="NCBI Taxonomy" id="1141874"/>
    <lineage>
        <taxon>Bacteria</taxon>
        <taxon>Bacillati</taxon>
        <taxon>Actinomycetota</taxon>
        <taxon>Actinomycetes</taxon>
        <taxon>Kitasatosporales</taxon>
        <taxon>Streptomycetaceae</taxon>
        <taxon>Streptomyces</taxon>
    </lineage>
</organism>
<sequence>MAVSTRPSAVVLGCADPRALAEFYRNVTRGEITHSDGDSVCLGDGPLQLAFQRIDGYRAQQWPESPAHAHLDFTVADLAAAEEELLVLGATKPDFQPGEGQWTVLIDPEGHPFCISAA</sequence>
<dbReference type="Gene3D" id="3.10.180.10">
    <property type="entry name" value="2,3-Dihydroxybiphenyl 1,2-Dioxygenase, domain 1"/>
    <property type="match status" value="1"/>
</dbReference>
<dbReference type="PROSITE" id="PS51819">
    <property type="entry name" value="VOC"/>
    <property type="match status" value="1"/>
</dbReference>
<dbReference type="Proteomes" id="UP000272474">
    <property type="component" value="Unassembled WGS sequence"/>
</dbReference>
<gene>
    <name evidence="2" type="ORF">D7294_22235</name>
</gene>
<dbReference type="CDD" id="cd06587">
    <property type="entry name" value="VOC"/>
    <property type="match status" value="1"/>
</dbReference>
<dbReference type="PANTHER" id="PTHR35908:SF1">
    <property type="entry name" value="CONSERVED PROTEIN"/>
    <property type="match status" value="1"/>
</dbReference>
<evidence type="ECO:0000259" key="1">
    <source>
        <dbReference type="PROSITE" id="PS51819"/>
    </source>
</evidence>
<dbReference type="InterPro" id="IPR029068">
    <property type="entry name" value="Glyas_Bleomycin-R_OHBP_Dase"/>
</dbReference>
<dbReference type="Pfam" id="PF18029">
    <property type="entry name" value="Glyoxalase_6"/>
    <property type="match status" value="1"/>
</dbReference>
<evidence type="ECO:0000313" key="3">
    <source>
        <dbReference type="Proteomes" id="UP000272474"/>
    </source>
</evidence>
<dbReference type="SUPFAM" id="SSF54593">
    <property type="entry name" value="Glyoxalase/Bleomycin resistance protein/Dihydroxybiphenyl dioxygenase"/>
    <property type="match status" value="1"/>
</dbReference>
<dbReference type="InterPro" id="IPR041581">
    <property type="entry name" value="Glyoxalase_6"/>
</dbReference>
<feature type="domain" description="VOC" evidence="1">
    <location>
        <begin position="6"/>
        <end position="118"/>
    </location>
</feature>
<dbReference type="PANTHER" id="PTHR35908">
    <property type="entry name" value="HYPOTHETICAL FUSION PROTEIN"/>
    <property type="match status" value="1"/>
</dbReference>
<keyword evidence="3" id="KW-1185">Reference proteome</keyword>
<reference evidence="2 3" key="1">
    <citation type="journal article" date="2014" name="Int. J. Syst. Evol. Microbiol.">
        <title>Streptomyces hoynatensis sp. nov., isolated from deep marine sediment.</title>
        <authorList>
            <person name="Veyisoglu A."/>
            <person name="Sahin N."/>
        </authorList>
    </citation>
    <scope>NUCLEOTIDE SEQUENCE [LARGE SCALE GENOMIC DNA]</scope>
    <source>
        <strain evidence="2 3">KCTC 29097</strain>
    </source>
</reference>
<evidence type="ECO:0000313" key="2">
    <source>
        <dbReference type="EMBL" id="RKN39288.1"/>
    </source>
</evidence>
<name>A0A3A9YTD0_9ACTN</name>
<proteinExistence type="predicted"/>
<accession>A0A3A9YTD0</accession>
<comment type="caution">
    <text evidence="2">The sequence shown here is derived from an EMBL/GenBank/DDBJ whole genome shotgun (WGS) entry which is preliminary data.</text>
</comment>
<dbReference type="OrthoDB" id="1645442at2"/>
<dbReference type="EMBL" id="RBAL01000014">
    <property type="protein sequence ID" value="RKN39288.1"/>
    <property type="molecule type" value="Genomic_DNA"/>
</dbReference>
<protein>
    <submittedName>
        <fullName evidence="2">VOC family protein</fullName>
    </submittedName>
</protein>
<dbReference type="AlphaFoldDB" id="A0A3A9YTD0"/>
<dbReference type="InterPro" id="IPR037523">
    <property type="entry name" value="VOC_core"/>
</dbReference>